<dbReference type="PANTHER" id="PTHR30606:SF9">
    <property type="entry name" value="LIPID A BIOSYNTHESIS LAUROYLTRANSFERASE"/>
    <property type="match status" value="1"/>
</dbReference>
<evidence type="ECO:0000256" key="8">
    <source>
        <dbReference type="ARBA" id="ARBA00023315"/>
    </source>
</evidence>
<evidence type="ECO:0000313" key="11">
    <source>
        <dbReference type="Proteomes" id="UP000010164"/>
    </source>
</evidence>
<dbReference type="PIRSF" id="PIRSF026649">
    <property type="entry name" value="MsbB"/>
    <property type="match status" value="1"/>
</dbReference>
<protein>
    <recommendedName>
        <fullName evidence="9">Lipid A biosynthesis acyltransferase</fullName>
        <ecNumber evidence="9">2.3.1.241</ecNumber>
    </recommendedName>
    <alternativeName>
        <fullName evidence="9">Kdo(2)-lipid IV(A) acyltransferase</fullName>
    </alternativeName>
</protein>
<comment type="catalytic activity">
    <reaction evidence="9">
        <text>an alpha-Kdo-(2-&gt;4)-alpha-Kdo-(2-&gt;6)-lipid IVA + a fatty acyl-[ACP] = an alpha-Kdo-(2-&gt;4)-alpha-Kdo-(2-&gt;6)-(acyl)-lipid IVA + holo-[ACP]</text>
        <dbReference type="Rhea" id="RHEA:69396"/>
        <dbReference type="Rhea" id="RHEA-COMP:9685"/>
        <dbReference type="Rhea" id="RHEA-COMP:14125"/>
        <dbReference type="ChEBI" id="CHEBI:64479"/>
        <dbReference type="ChEBI" id="CHEBI:138651"/>
        <dbReference type="ChEBI" id="CHEBI:176429"/>
        <dbReference type="ChEBI" id="CHEBI:176430"/>
        <dbReference type="EC" id="2.3.1.241"/>
    </reaction>
</comment>
<keyword evidence="5 9" id="KW-0448">Lipopolysaccharide biosynthesis</keyword>
<dbReference type="Proteomes" id="UP000010164">
    <property type="component" value="Unassembled WGS sequence"/>
</dbReference>
<evidence type="ECO:0000256" key="5">
    <source>
        <dbReference type="ARBA" id="ARBA00022985"/>
    </source>
</evidence>
<reference evidence="10 11" key="1">
    <citation type="journal article" date="2012" name="J. Bacteriol.">
        <title>Genome Sequence of the Alkane-Degrading Bacterium Alcanivorax hongdengensis Type Strain A-11-3.</title>
        <authorList>
            <person name="Lai Q."/>
            <person name="Shao Z."/>
        </authorList>
    </citation>
    <scope>NUCLEOTIDE SEQUENCE [LARGE SCALE GENOMIC DNA]</scope>
    <source>
        <strain evidence="10 11">A-11-3</strain>
    </source>
</reference>
<dbReference type="EC" id="2.3.1.241" evidence="9"/>
<dbReference type="AlphaFoldDB" id="L0WF25"/>
<evidence type="ECO:0000256" key="3">
    <source>
        <dbReference type="ARBA" id="ARBA00022679"/>
    </source>
</evidence>
<evidence type="ECO:0000256" key="4">
    <source>
        <dbReference type="ARBA" id="ARBA00022692"/>
    </source>
</evidence>
<comment type="similarity">
    <text evidence="9">Belongs to the LpxL/LpxM/LpxP family.</text>
</comment>
<dbReference type="UniPathway" id="UPA00360">
    <property type="reaction ID" value="UER00485"/>
</dbReference>
<dbReference type="HAMAP" id="MF_01942">
    <property type="entry name" value="Lipid_A_LpxL_LpxP"/>
    <property type="match status" value="1"/>
</dbReference>
<dbReference type="Pfam" id="PF03279">
    <property type="entry name" value="Lip_A_acyltrans"/>
    <property type="match status" value="1"/>
</dbReference>
<dbReference type="STRING" id="1177179.A11A3_03689"/>
<gene>
    <name evidence="9" type="primary">lpxL</name>
    <name evidence="10" type="ORF">A11A3_03689</name>
</gene>
<dbReference type="UniPathway" id="UPA00030"/>
<keyword evidence="1 9" id="KW-1003">Cell membrane</keyword>
<comment type="subcellular location">
    <subcellularLocation>
        <location evidence="9">Cell inner membrane</location>
        <topology evidence="9">Single-pass membrane protein</topology>
    </subcellularLocation>
</comment>
<keyword evidence="11" id="KW-1185">Reference proteome</keyword>
<feature type="short sequence motif" description="HXXXXD motif" evidence="9">
    <location>
        <begin position="132"/>
        <end position="137"/>
    </location>
</feature>
<dbReference type="GO" id="GO:0009245">
    <property type="term" value="P:lipid A biosynthetic process"/>
    <property type="evidence" value="ECO:0007669"/>
    <property type="project" value="InterPro"/>
</dbReference>
<keyword evidence="6 9" id="KW-1133">Transmembrane helix</keyword>
<comment type="function">
    <text evidence="9">Catalyzes the transfer of an acyl chain from an acyl-[acyl-carrier-protein] (ACP) to a Kdo(2)-lipid IV(A) to form a Kdo(2)-(acyl)-lipid IV(A).</text>
</comment>
<keyword evidence="8 9" id="KW-0012">Acyltransferase</keyword>
<evidence type="ECO:0000256" key="9">
    <source>
        <dbReference type="HAMAP-Rule" id="MF_01942"/>
    </source>
</evidence>
<evidence type="ECO:0000256" key="6">
    <source>
        <dbReference type="ARBA" id="ARBA00022989"/>
    </source>
</evidence>
<dbReference type="InterPro" id="IPR011920">
    <property type="entry name" value="Lipid_A_LpxL_LpxP"/>
</dbReference>
<evidence type="ECO:0000256" key="2">
    <source>
        <dbReference type="ARBA" id="ARBA00022519"/>
    </source>
</evidence>
<evidence type="ECO:0000256" key="7">
    <source>
        <dbReference type="ARBA" id="ARBA00023136"/>
    </source>
</evidence>
<dbReference type="PATRIC" id="fig|1177179.3.peg.736"/>
<keyword evidence="2 9" id="KW-0997">Cell inner membrane</keyword>
<comment type="caution">
    <text evidence="10">The sequence shown here is derived from an EMBL/GenBank/DDBJ whole genome shotgun (WGS) entry which is preliminary data.</text>
</comment>
<dbReference type="eggNOG" id="COG1560">
    <property type="taxonomic scope" value="Bacteria"/>
</dbReference>
<accession>L0WF25</accession>
<keyword evidence="3 9" id="KW-0808">Transferase</keyword>
<evidence type="ECO:0000256" key="1">
    <source>
        <dbReference type="ARBA" id="ARBA00022475"/>
    </source>
</evidence>
<dbReference type="EMBL" id="AMRJ01000003">
    <property type="protein sequence ID" value="EKF75428.1"/>
    <property type="molecule type" value="Genomic_DNA"/>
</dbReference>
<evidence type="ECO:0000313" key="10">
    <source>
        <dbReference type="EMBL" id="EKF75428.1"/>
    </source>
</evidence>
<comment type="pathway">
    <text evidence="9">Glycolipid biosynthesis; KDO(2)-lipid A biosynthesis; KDO(2)-lipid A from CMP-3-deoxy-D-manno-octulosonate and lipid IV(A): step 3/4.</text>
</comment>
<dbReference type="GO" id="GO:0036104">
    <property type="term" value="P:Kdo2-lipid A biosynthetic process"/>
    <property type="evidence" value="ECO:0007669"/>
    <property type="project" value="UniProtKB-UniRule"/>
</dbReference>
<feature type="transmembrane region" description="Helical" evidence="9">
    <location>
        <begin position="20"/>
        <end position="45"/>
    </location>
</feature>
<proteinExistence type="inferred from homology"/>
<dbReference type="GO" id="GO:0009103">
    <property type="term" value="P:lipopolysaccharide biosynthetic process"/>
    <property type="evidence" value="ECO:0007669"/>
    <property type="project" value="UniProtKB-UniRule"/>
</dbReference>
<name>L0WF25_9GAMM</name>
<sequence>MGTRRNRPTRLSDPRLLPTWIGFGLFWLIGQLPWNLLLAAGRLLGHLAWYLASSRRDIALTNIRLCFPERDEQQQRKLARASLVSTGEAILEMAGSFSNHRINLDKRLSVTGMEHIKRAQENGQGVLLLGMHFNSIDVGSRLLGYLIDFYAVYRPNDNPVLDKIINKGRGNYLKGNVPRSDIRQMIRVLRQGDVLWYAPDQDYGINHAVFVPFFGNLAATITATSRIAKMGKAAVVPCAHYRFPGGRYLIEFGEPLSDFPCGDDEQDTARINQTIEHYVRKHPEQYLWVHKRFKHQPDGQRSPYRRKK</sequence>
<dbReference type="InterPro" id="IPR004960">
    <property type="entry name" value="LipA_acyltrans"/>
</dbReference>
<dbReference type="GO" id="GO:0008913">
    <property type="term" value="F:Kdo2-lipid IVA acyltransferase activity"/>
    <property type="evidence" value="ECO:0007669"/>
    <property type="project" value="UniProtKB-EC"/>
</dbReference>
<keyword evidence="4 9" id="KW-0812">Transmembrane</keyword>
<dbReference type="RefSeq" id="WP_008927924.1">
    <property type="nucleotide sequence ID" value="NZ_AMRJ01000003.1"/>
</dbReference>
<dbReference type="CDD" id="cd07984">
    <property type="entry name" value="LPLAT_LABLAT-like"/>
    <property type="match status" value="1"/>
</dbReference>
<dbReference type="PANTHER" id="PTHR30606">
    <property type="entry name" value="LIPID A BIOSYNTHESIS LAUROYL ACYLTRANSFERASE"/>
    <property type="match status" value="1"/>
</dbReference>
<comment type="pathway">
    <text evidence="9">Bacterial outer membrane biogenesis; lipopolysaccharide biosynthesis.</text>
</comment>
<dbReference type="OrthoDB" id="9803456at2"/>
<dbReference type="GO" id="GO:0005886">
    <property type="term" value="C:plasma membrane"/>
    <property type="evidence" value="ECO:0007669"/>
    <property type="project" value="UniProtKB-SubCell"/>
</dbReference>
<keyword evidence="7 9" id="KW-0472">Membrane</keyword>
<dbReference type="NCBIfam" id="TIGR02207">
    <property type="entry name" value="lipid_A_htrB"/>
    <property type="match status" value="1"/>
</dbReference>
<organism evidence="10 11">
    <name type="scientific">Alcanivorax hongdengensis A-11-3</name>
    <dbReference type="NCBI Taxonomy" id="1177179"/>
    <lineage>
        <taxon>Bacteria</taxon>
        <taxon>Pseudomonadati</taxon>
        <taxon>Pseudomonadota</taxon>
        <taxon>Gammaproteobacteria</taxon>
        <taxon>Oceanospirillales</taxon>
        <taxon>Alcanivoracaceae</taxon>
        <taxon>Alcanivorax</taxon>
    </lineage>
</organism>